<feature type="transmembrane region" description="Helical" evidence="8">
    <location>
        <begin position="108"/>
        <end position="132"/>
    </location>
</feature>
<keyword evidence="5 8" id="KW-0812">Transmembrane</keyword>
<dbReference type="PANTHER" id="PTHR34975:SF2">
    <property type="entry name" value="SPORE GERMINATION PROTEIN A2"/>
    <property type="match status" value="1"/>
</dbReference>
<reference evidence="9 10" key="1">
    <citation type="submission" date="2019-07" db="EMBL/GenBank/DDBJ databases">
        <title>Genomic Encyclopedia of Type Strains, Phase I: the one thousand microbial genomes (KMG-I) project.</title>
        <authorList>
            <person name="Kyrpides N."/>
        </authorList>
    </citation>
    <scope>NUCLEOTIDE SEQUENCE [LARGE SCALE GENOMIC DNA]</scope>
    <source>
        <strain evidence="9 10">DSM 6562</strain>
    </source>
</reference>
<keyword evidence="3" id="KW-0813">Transport</keyword>
<keyword evidence="10" id="KW-1185">Reference proteome</keyword>
<keyword evidence="7 8" id="KW-0472">Membrane</keyword>
<evidence type="ECO:0000256" key="3">
    <source>
        <dbReference type="ARBA" id="ARBA00022448"/>
    </source>
</evidence>
<sequence>MLERDRISGGQAVLLNITMIIATAMLGAPAIAATHARQDAWLSMLLATLLALPIALVTVKLGTLFPQKTLVEYTGDILGKWPGKLIGLLYLLWFIQICAVMIREYGNFLVDVFLPETPLIAINIIGAALAAYTVKKGLEVLVRVNQIFLPLILISVVLIFLLALPEMRIERFLPAFETGAVDIFRGAVAPLAWMGEISTFAMLIPFLTRTGQAPRIAIITIPLVGLFFTLLTVASIAVFGPNIANMNFPVLNTARVINIANFIDRPEPLVMTIWVTGGLLKISIFYYVIVLGSAQWLALKDYRPLVLPVGVILAALSMAMADNILEISHFIAYIWPPYALITFELGIPVLLLTIALLRKQGGNKS</sequence>
<keyword evidence="4" id="KW-0309">Germination</keyword>
<dbReference type="AlphaFoldDB" id="A0A5S4ZWQ2"/>
<comment type="similarity">
    <text evidence="2">Belongs to the amino acid-polyamine-organocation (APC) superfamily. Spore germination protein (SGP) (TC 2.A.3.9) family.</text>
</comment>
<feature type="transmembrane region" description="Helical" evidence="8">
    <location>
        <begin position="40"/>
        <end position="65"/>
    </location>
</feature>
<comment type="subcellular location">
    <subcellularLocation>
        <location evidence="1">Membrane</location>
        <topology evidence="1">Multi-pass membrane protein</topology>
    </subcellularLocation>
</comment>
<gene>
    <name evidence="9" type="ORF">LX24_00493</name>
</gene>
<dbReference type="RefSeq" id="WP_166510553.1">
    <property type="nucleotide sequence ID" value="NZ_VNHM01000002.1"/>
</dbReference>
<evidence type="ECO:0000256" key="4">
    <source>
        <dbReference type="ARBA" id="ARBA00022544"/>
    </source>
</evidence>
<comment type="caution">
    <text evidence="9">The sequence shown here is derived from an EMBL/GenBank/DDBJ whole genome shotgun (WGS) entry which is preliminary data.</text>
</comment>
<name>A0A5S4ZWQ2_9FIRM</name>
<proteinExistence type="inferred from homology"/>
<protein>
    <submittedName>
        <fullName evidence="9">Spore germination protein KB</fullName>
    </submittedName>
</protein>
<evidence type="ECO:0000256" key="7">
    <source>
        <dbReference type="ARBA" id="ARBA00023136"/>
    </source>
</evidence>
<evidence type="ECO:0000256" key="5">
    <source>
        <dbReference type="ARBA" id="ARBA00022692"/>
    </source>
</evidence>
<dbReference type="Proteomes" id="UP000323166">
    <property type="component" value="Unassembled WGS sequence"/>
</dbReference>
<evidence type="ECO:0000256" key="8">
    <source>
        <dbReference type="SAM" id="Phobius"/>
    </source>
</evidence>
<dbReference type="PANTHER" id="PTHR34975">
    <property type="entry name" value="SPORE GERMINATION PROTEIN A2"/>
    <property type="match status" value="1"/>
</dbReference>
<keyword evidence="6 8" id="KW-1133">Transmembrane helix</keyword>
<dbReference type="Pfam" id="PF03845">
    <property type="entry name" value="Spore_permease"/>
    <property type="match status" value="1"/>
</dbReference>
<dbReference type="EMBL" id="VNHM01000002">
    <property type="protein sequence ID" value="TYO97302.1"/>
    <property type="molecule type" value="Genomic_DNA"/>
</dbReference>
<accession>A0A5S4ZWQ2</accession>
<dbReference type="NCBIfam" id="TIGR00912">
    <property type="entry name" value="2A0309"/>
    <property type="match status" value="1"/>
</dbReference>
<dbReference type="GO" id="GO:0009847">
    <property type="term" value="P:spore germination"/>
    <property type="evidence" value="ECO:0007669"/>
    <property type="project" value="InterPro"/>
</dbReference>
<feature type="transmembrane region" description="Helical" evidence="8">
    <location>
        <begin position="144"/>
        <end position="163"/>
    </location>
</feature>
<evidence type="ECO:0000256" key="2">
    <source>
        <dbReference type="ARBA" id="ARBA00007998"/>
    </source>
</evidence>
<evidence type="ECO:0000256" key="1">
    <source>
        <dbReference type="ARBA" id="ARBA00004141"/>
    </source>
</evidence>
<feature type="transmembrane region" description="Helical" evidence="8">
    <location>
        <begin position="183"/>
        <end position="204"/>
    </location>
</feature>
<dbReference type="GO" id="GO:0016020">
    <property type="term" value="C:membrane"/>
    <property type="evidence" value="ECO:0007669"/>
    <property type="project" value="UniProtKB-SubCell"/>
</dbReference>
<evidence type="ECO:0000313" key="10">
    <source>
        <dbReference type="Proteomes" id="UP000323166"/>
    </source>
</evidence>
<dbReference type="Gene3D" id="1.20.1740.10">
    <property type="entry name" value="Amino acid/polyamine transporter I"/>
    <property type="match status" value="1"/>
</dbReference>
<evidence type="ECO:0000313" key="9">
    <source>
        <dbReference type="EMBL" id="TYO97302.1"/>
    </source>
</evidence>
<feature type="transmembrane region" description="Helical" evidence="8">
    <location>
        <begin position="337"/>
        <end position="357"/>
    </location>
</feature>
<organism evidence="9 10">
    <name type="scientific">Desulfallas thermosapovorans DSM 6562</name>
    <dbReference type="NCBI Taxonomy" id="1121431"/>
    <lineage>
        <taxon>Bacteria</taxon>
        <taxon>Bacillati</taxon>
        <taxon>Bacillota</taxon>
        <taxon>Clostridia</taxon>
        <taxon>Eubacteriales</taxon>
        <taxon>Desulfallaceae</taxon>
        <taxon>Desulfallas</taxon>
    </lineage>
</organism>
<feature type="transmembrane region" description="Helical" evidence="8">
    <location>
        <begin position="12"/>
        <end position="34"/>
    </location>
</feature>
<evidence type="ECO:0000256" key="6">
    <source>
        <dbReference type="ARBA" id="ARBA00022989"/>
    </source>
</evidence>
<feature type="transmembrane region" description="Helical" evidence="8">
    <location>
        <begin position="271"/>
        <end position="293"/>
    </location>
</feature>
<feature type="transmembrane region" description="Helical" evidence="8">
    <location>
        <begin position="305"/>
        <end position="325"/>
    </location>
</feature>
<dbReference type="InterPro" id="IPR004761">
    <property type="entry name" value="Spore_GerAB"/>
</dbReference>
<feature type="transmembrane region" description="Helical" evidence="8">
    <location>
        <begin position="216"/>
        <end position="239"/>
    </location>
</feature>
<feature type="transmembrane region" description="Helical" evidence="8">
    <location>
        <begin position="85"/>
        <end position="102"/>
    </location>
</feature>